<feature type="transmembrane region" description="Helical" evidence="7">
    <location>
        <begin position="26"/>
        <end position="47"/>
    </location>
</feature>
<keyword evidence="5 7" id="KW-1133">Transmembrane helix</keyword>
<feature type="transmembrane region" description="Helical" evidence="7">
    <location>
        <begin position="216"/>
        <end position="239"/>
    </location>
</feature>
<protein>
    <submittedName>
        <fullName evidence="9">Sugar ABC transporter permease</fullName>
    </submittedName>
</protein>
<evidence type="ECO:0000256" key="2">
    <source>
        <dbReference type="ARBA" id="ARBA00022448"/>
    </source>
</evidence>
<keyword evidence="10" id="KW-1185">Reference proteome</keyword>
<feature type="transmembrane region" description="Helical" evidence="7">
    <location>
        <begin position="87"/>
        <end position="109"/>
    </location>
</feature>
<reference evidence="9 10" key="1">
    <citation type="submission" date="2018-01" db="EMBL/GenBank/DDBJ databases">
        <title>Complete genome sequence of Salinigranum rubrum GX10T, an extremely halophilic archaeon isolated from a marine solar saltern.</title>
        <authorList>
            <person name="Han S."/>
        </authorList>
    </citation>
    <scope>NUCLEOTIDE SEQUENCE [LARGE SCALE GENOMIC DNA]</scope>
    <source>
        <strain evidence="9 10">GX10</strain>
    </source>
</reference>
<dbReference type="GO" id="GO:0005886">
    <property type="term" value="C:plasma membrane"/>
    <property type="evidence" value="ECO:0007669"/>
    <property type="project" value="UniProtKB-SubCell"/>
</dbReference>
<dbReference type="EMBL" id="CP026309">
    <property type="protein sequence ID" value="AUV82463.1"/>
    <property type="molecule type" value="Genomic_DNA"/>
</dbReference>
<keyword evidence="2 7" id="KW-0813">Transport</keyword>
<keyword evidence="3" id="KW-1003">Cell membrane</keyword>
<dbReference type="KEGG" id="srub:C2R22_13100"/>
<proteinExistence type="inferred from homology"/>
<evidence type="ECO:0000259" key="8">
    <source>
        <dbReference type="PROSITE" id="PS50928"/>
    </source>
</evidence>
<dbReference type="SUPFAM" id="SSF161098">
    <property type="entry name" value="MetI-like"/>
    <property type="match status" value="1"/>
</dbReference>
<dbReference type="GO" id="GO:0055085">
    <property type="term" value="P:transmembrane transport"/>
    <property type="evidence" value="ECO:0007669"/>
    <property type="project" value="InterPro"/>
</dbReference>
<accession>A0A2I8VKK4</accession>
<comment type="similarity">
    <text evidence="7">Belongs to the binding-protein-dependent transport system permease family.</text>
</comment>
<keyword evidence="6 7" id="KW-0472">Membrane</keyword>
<dbReference type="PROSITE" id="PS50928">
    <property type="entry name" value="ABC_TM1"/>
    <property type="match status" value="1"/>
</dbReference>
<evidence type="ECO:0000256" key="3">
    <source>
        <dbReference type="ARBA" id="ARBA00022475"/>
    </source>
</evidence>
<dbReference type="PANTHER" id="PTHR43227:SF11">
    <property type="entry name" value="BLL4140 PROTEIN"/>
    <property type="match status" value="1"/>
</dbReference>
<evidence type="ECO:0000256" key="5">
    <source>
        <dbReference type="ARBA" id="ARBA00022989"/>
    </source>
</evidence>
<feature type="transmembrane region" description="Helical" evidence="7">
    <location>
        <begin position="171"/>
        <end position="195"/>
    </location>
</feature>
<evidence type="ECO:0000256" key="1">
    <source>
        <dbReference type="ARBA" id="ARBA00004651"/>
    </source>
</evidence>
<evidence type="ECO:0000256" key="6">
    <source>
        <dbReference type="ARBA" id="ARBA00023136"/>
    </source>
</evidence>
<feature type="transmembrane region" description="Helical" evidence="7">
    <location>
        <begin position="121"/>
        <end position="140"/>
    </location>
</feature>
<dbReference type="InterPro" id="IPR050809">
    <property type="entry name" value="UgpAE/MalFG_permease"/>
</dbReference>
<dbReference type="AlphaFoldDB" id="A0A2I8VKK4"/>
<organism evidence="9 10">
    <name type="scientific">Salinigranum rubrum</name>
    <dbReference type="NCBI Taxonomy" id="755307"/>
    <lineage>
        <taxon>Archaea</taxon>
        <taxon>Methanobacteriati</taxon>
        <taxon>Methanobacteriota</taxon>
        <taxon>Stenosarchaea group</taxon>
        <taxon>Halobacteria</taxon>
        <taxon>Halobacteriales</taxon>
        <taxon>Haloferacaceae</taxon>
        <taxon>Salinigranum</taxon>
    </lineage>
</organism>
<feature type="transmembrane region" description="Helical" evidence="7">
    <location>
        <begin position="276"/>
        <end position="298"/>
    </location>
</feature>
<comment type="subcellular location">
    <subcellularLocation>
        <location evidence="1 7">Cell membrane</location>
        <topology evidence="1 7">Multi-pass membrane protein</topology>
    </subcellularLocation>
</comment>
<evidence type="ECO:0000256" key="7">
    <source>
        <dbReference type="RuleBase" id="RU363032"/>
    </source>
</evidence>
<dbReference type="PANTHER" id="PTHR43227">
    <property type="entry name" value="BLL4140 PROTEIN"/>
    <property type="match status" value="1"/>
</dbReference>
<dbReference type="OrthoDB" id="45815at2157"/>
<dbReference type="InterPro" id="IPR000515">
    <property type="entry name" value="MetI-like"/>
</dbReference>
<feature type="domain" description="ABC transmembrane type-1" evidence="8">
    <location>
        <begin position="84"/>
        <end position="297"/>
    </location>
</feature>
<evidence type="ECO:0000313" key="10">
    <source>
        <dbReference type="Proteomes" id="UP000236584"/>
    </source>
</evidence>
<dbReference type="InterPro" id="IPR035906">
    <property type="entry name" value="MetI-like_sf"/>
</dbReference>
<name>A0A2I8VKK4_9EURY</name>
<evidence type="ECO:0000313" key="9">
    <source>
        <dbReference type="EMBL" id="AUV82463.1"/>
    </source>
</evidence>
<keyword evidence="4 7" id="KW-0812">Transmembrane</keyword>
<gene>
    <name evidence="9" type="ORF">C2R22_13100</name>
</gene>
<sequence length="311" mass="34710">MSTVDVNLDLIRQRAGHVRQVLRRDWLTYSMLLPVLLIMGTLVWGSLLDGIWMSFHEFNFLGQRQWVGADNYRYVFGWDTFWTSVRATIIFGLVTFSQLAIALVAAVAVKHARFRDYISALFVVPYTIPGLVSGTLWVYILHPDLGPILPLLVDIGLLDQTIYWGTQGDSAMAVIMFAATWAYWPLVFIILTASLDGIPEEQYETARVYGASKVQAFFHITLPQLKGAILVAVSLRTIYNLTKVSQPLQITGGGPGFDTSVLGILVYRFTEGSQRFGLAMTIGVILVLLTMLFVVPYIRSFERNADTGGMA</sequence>
<dbReference type="CDD" id="cd06261">
    <property type="entry name" value="TM_PBP2"/>
    <property type="match status" value="1"/>
</dbReference>
<dbReference type="Proteomes" id="UP000236584">
    <property type="component" value="Chromosome"/>
</dbReference>
<dbReference type="Gene3D" id="1.10.3720.10">
    <property type="entry name" value="MetI-like"/>
    <property type="match status" value="1"/>
</dbReference>
<dbReference type="Pfam" id="PF00528">
    <property type="entry name" value="BPD_transp_1"/>
    <property type="match status" value="1"/>
</dbReference>
<evidence type="ECO:0000256" key="4">
    <source>
        <dbReference type="ARBA" id="ARBA00022692"/>
    </source>
</evidence>